<keyword evidence="4" id="KW-1185">Reference proteome</keyword>
<feature type="region of interest" description="Disordered" evidence="1">
    <location>
        <begin position="150"/>
        <end position="231"/>
    </location>
</feature>
<evidence type="ECO:0000313" key="4">
    <source>
        <dbReference type="Proteomes" id="UP000675881"/>
    </source>
</evidence>
<feature type="compositionally biased region" description="Low complexity" evidence="1">
    <location>
        <begin position="192"/>
        <end position="217"/>
    </location>
</feature>
<gene>
    <name evidence="3" type="ORF">LSAA_5442</name>
</gene>
<accession>A0A7R8CL21</accession>
<sequence>MFWVVYLILQFGFYTWTSSANSIPSKDVMLLDYLPVAMSVRAIDENLEKDDNLHDEEVLKMSFTKIPDAKKSLTDKAILSLDDEPAKSDQLLPNSDSLKGLNKEKIDDLEIIGKTDTKKSFTGKEFMDKTIQSVATLGYKTTMMMLNKNTTNCPQNASQPQSPEANNPTNASSPLLSGSAENSSSQGGGNGSDASGNSSSPDGSNGTDAGGNSSSPDGGNGTDAGGNASSAGEANGTAALFYNNLNPTNGSIQLLPDTIEDPVLLNATKYMKMSASNKTANSSSISYSMMSPSNKNGKF</sequence>
<feature type="compositionally biased region" description="Low complexity" evidence="1">
    <location>
        <begin position="282"/>
        <end position="293"/>
    </location>
</feature>
<dbReference type="EMBL" id="HG994593">
    <property type="protein sequence ID" value="CAF2853380.1"/>
    <property type="molecule type" value="Genomic_DNA"/>
</dbReference>
<feature type="signal peptide" evidence="2">
    <location>
        <begin position="1"/>
        <end position="20"/>
    </location>
</feature>
<reference evidence="3" key="1">
    <citation type="submission" date="2021-02" db="EMBL/GenBank/DDBJ databases">
        <authorList>
            <person name="Bekaert M."/>
        </authorList>
    </citation>
    <scope>NUCLEOTIDE SEQUENCE</scope>
    <source>
        <strain evidence="3">IoA-00</strain>
    </source>
</reference>
<feature type="compositionally biased region" description="Polar residues" evidence="1">
    <location>
        <begin position="153"/>
        <end position="171"/>
    </location>
</feature>
<organism evidence="3 4">
    <name type="scientific">Lepeophtheirus salmonis</name>
    <name type="common">Salmon louse</name>
    <name type="synonym">Caligus salmonis</name>
    <dbReference type="NCBI Taxonomy" id="72036"/>
    <lineage>
        <taxon>Eukaryota</taxon>
        <taxon>Metazoa</taxon>
        <taxon>Ecdysozoa</taxon>
        <taxon>Arthropoda</taxon>
        <taxon>Crustacea</taxon>
        <taxon>Multicrustacea</taxon>
        <taxon>Hexanauplia</taxon>
        <taxon>Copepoda</taxon>
        <taxon>Siphonostomatoida</taxon>
        <taxon>Caligidae</taxon>
        <taxon>Lepeophtheirus</taxon>
    </lineage>
</organism>
<evidence type="ECO:0000256" key="1">
    <source>
        <dbReference type="SAM" id="MobiDB-lite"/>
    </source>
</evidence>
<dbReference type="Proteomes" id="UP000675881">
    <property type="component" value="Chromosome 14"/>
</dbReference>
<evidence type="ECO:0000313" key="3">
    <source>
        <dbReference type="EMBL" id="CAF2853380.1"/>
    </source>
</evidence>
<feature type="compositionally biased region" description="Low complexity" evidence="1">
    <location>
        <begin position="172"/>
        <end position="185"/>
    </location>
</feature>
<feature type="chain" id="PRO_5043377745" evidence="2">
    <location>
        <begin position="21"/>
        <end position="299"/>
    </location>
</feature>
<evidence type="ECO:0000256" key="2">
    <source>
        <dbReference type="SAM" id="SignalP"/>
    </source>
</evidence>
<name>A0A7R8CL21_LEPSM</name>
<feature type="region of interest" description="Disordered" evidence="1">
    <location>
        <begin position="277"/>
        <end position="299"/>
    </location>
</feature>
<proteinExistence type="predicted"/>
<keyword evidence="2" id="KW-0732">Signal</keyword>
<protein>
    <submittedName>
        <fullName evidence="3">(salmon louse) hypothetical protein</fullName>
    </submittedName>
</protein>
<dbReference type="AlphaFoldDB" id="A0A7R8CL21"/>